<dbReference type="InterPro" id="IPR036388">
    <property type="entry name" value="WH-like_DNA-bd_sf"/>
</dbReference>
<dbReference type="GO" id="GO:0006355">
    <property type="term" value="P:regulation of DNA-templated transcription"/>
    <property type="evidence" value="ECO:0007669"/>
    <property type="project" value="InterPro"/>
</dbReference>
<proteinExistence type="predicted"/>
<dbReference type="OrthoDB" id="9807521at2"/>
<dbReference type="Proteomes" id="UP000436822">
    <property type="component" value="Unassembled WGS sequence"/>
</dbReference>
<dbReference type="AlphaFoldDB" id="A0A6N6JMA0"/>
<name>A0A6N6JMA0_9RHOB</name>
<evidence type="ECO:0000313" key="1">
    <source>
        <dbReference type="EMBL" id="GFE67000.1"/>
    </source>
</evidence>
<dbReference type="Gene3D" id="1.25.40.10">
    <property type="entry name" value="Tetratricopeptide repeat domain"/>
    <property type="match status" value="1"/>
</dbReference>
<dbReference type="SUPFAM" id="SSF48452">
    <property type="entry name" value="TPR-like"/>
    <property type="match status" value="1"/>
</dbReference>
<comment type="caution">
    <text evidence="1">The sequence shown here is derived from an EMBL/GenBank/DDBJ whole genome shotgun (WGS) entry which is preliminary data.</text>
</comment>
<reference evidence="1 2" key="1">
    <citation type="submission" date="2019-12" db="EMBL/GenBank/DDBJ databases">
        <title>Litoreibacter badius sp. nov., a novel bacteriochlorophyll a-containing bacterium in the genus Litoreibacter.</title>
        <authorList>
            <person name="Kanamuro M."/>
            <person name="Takabe Y."/>
            <person name="Mori K."/>
            <person name="Takaichi S."/>
            <person name="Hanada S."/>
        </authorList>
    </citation>
    <scope>NUCLEOTIDE SEQUENCE [LARGE SCALE GENOMIC DNA]</scope>
    <source>
        <strain evidence="1 2">K6</strain>
    </source>
</reference>
<evidence type="ECO:0000313" key="2">
    <source>
        <dbReference type="Proteomes" id="UP000436822"/>
    </source>
</evidence>
<organism evidence="1 2">
    <name type="scientific">Litoreibacter roseus</name>
    <dbReference type="NCBI Taxonomy" id="2601869"/>
    <lineage>
        <taxon>Bacteria</taxon>
        <taxon>Pseudomonadati</taxon>
        <taxon>Pseudomonadota</taxon>
        <taxon>Alphaproteobacteria</taxon>
        <taxon>Rhodobacterales</taxon>
        <taxon>Roseobacteraceae</taxon>
        <taxon>Litoreibacter</taxon>
    </lineage>
</organism>
<gene>
    <name evidence="1" type="ORF">KIN_40740</name>
</gene>
<dbReference type="GO" id="GO:0003677">
    <property type="term" value="F:DNA binding"/>
    <property type="evidence" value="ECO:0007669"/>
    <property type="project" value="InterPro"/>
</dbReference>
<dbReference type="InterPro" id="IPR011990">
    <property type="entry name" value="TPR-like_helical_dom_sf"/>
</dbReference>
<accession>A0A6N6JMA0</accession>
<dbReference type="EMBL" id="BLJE01000007">
    <property type="protein sequence ID" value="GFE67000.1"/>
    <property type="molecule type" value="Genomic_DNA"/>
</dbReference>
<sequence length="529" mass="58744">MKIVAYLSGPFRLETDSGDDLTPMSAKVCGLVLLLLTSPNGSRERAWLQDKLWSDRGQDQSAGSLRQAVFQFKKALGIHSELLKSTKRRVSLDLSEVSISEDCSGEFAEGIDVRDVEFESWLTVERSNRSELNKTDRPPRKLDYKLAAVPPTVTLAIETAAAPNALAGWFTEVIADHCSTLLNQVIGANVIAPNAIAQSEPAFQLTLSAIQGENEWIFLRARLSEAPLNIQIWSGHRVIKSLQISPEQDDDVLQMIFEICETIREKYSRRPILSSNDPPLLNAQAITNMFTMTEQGAGAADLLLINAHDSAPHATHLAWRAQIRVIQYFEKYRGKDVSLLEESRTLSTQALEKEPNNSTVLALAANTMNYLEGRLEDALALATRAVELNSGNPFAWWTLAAAQLSNDDLRLAYESSLKSRHLLRGSTLEFLPESILGGAALAMGKEAEALHHFERSLSFRPSFKPSLRYALGLNVKQGNVARARALAKDLGNQETGFKPDQLMEDGKYPTSLFRRDNNIDFRALRDLIE</sequence>
<protein>
    <submittedName>
        <fullName evidence="1">Uncharacterized protein</fullName>
    </submittedName>
</protein>
<dbReference type="InterPro" id="IPR016032">
    <property type="entry name" value="Sig_transdc_resp-reg_C-effctor"/>
</dbReference>
<dbReference type="RefSeq" id="WP_159810572.1">
    <property type="nucleotide sequence ID" value="NZ_BLJE01000007.1"/>
</dbReference>
<dbReference type="SUPFAM" id="SSF46894">
    <property type="entry name" value="C-terminal effector domain of the bipartite response regulators"/>
    <property type="match status" value="1"/>
</dbReference>
<keyword evidence="2" id="KW-1185">Reference proteome</keyword>
<dbReference type="Gene3D" id="1.10.10.10">
    <property type="entry name" value="Winged helix-like DNA-binding domain superfamily/Winged helix DNA-binding domain"/>
    <property type="match status" value="1"/>
</dbReference>